<gene>
    <name evidence="2" type="ORF">GCM10022226_05460</name>
</gene>
<keyword evidence="1" id="KW-1133">Transmembrane helix</keyword>
<proteinExistence type="predicted"/>
<protein>
    <recommendedName>
        <fullName evidence="4">DUF3592 domain-containing protein</fullName>
    </recommendedName>
</protein>
<feature type="transmembrane region" description="Helical" evidence="1">
    <location>
        <begin position="151"/>
        <end position="176"/>
    </location>
</feature>
<keyword evidence="3" id="KW-1185">Reference proteome</keyword>
<dbReference type="RefSeq" id="WP_344933743.1">
    <property type="nucleotide sequence ID" value="NZ_BAAAZR010000001.1"/>
</dbReference>
<dbReference type="Proteomes" id="UP001500888">
    <property type="component" value="Unassembled WGS sequence"/>
</dbReference>
<accession>A0ABP7HAH6</accession>
<name>A0ABP7HAH6_9ACTN</name>
<comment type="caution">
    <text evidence="2">The sequence shown here is derived from an EMBL/GenBank/DDBJ whole genome shotgun (WGS) entry which is preliminary data.</text>
</comment>
<organism evidence="2 3">
    <name type="scientific">Sphaerisporangium flaviroseum</name>
    <dbReference type="NCBI Taxonomy" id="509199"/>
    <lineage>
        <taxon>Bacteria</taxon>
        <taxon>Bacillati</taxon>
        <taxon>Actinomycetota</taxon>
        <taxon>Actinomycetes</taxon>
        <taxon>Streptosporangiales</taxon>
        <taxon>Streptosporangiaceae</taxon>
        <taxon>Sphaerisporangium</taxon>
    </lineage>
</organism>
<dbReference type="EMBL" id="BAAAZR010000001">
    <property type="protein sequence ID" value="GAA3789620.1"/>
    <property type="molecule type" value="Genomic_DNA"/>
</dbReference>
<evidence type="ECO:0000256" key="1">
    <source>
        <dbReference type="SAM" id="Phobius"/>
    </source>
</evidence>
<dbReference type="InterPro" id="IPR039708">
    <property type="entry name" value="MT1774/Rv1733c-like"/>
</dbReference>
<evidence type="ECO:0008006" key="4">
    <source>
        <dbReference type="Google" id="ProtNLM"/>
    </source>
</evidence>
<keyword evidence="1" id="KW-0812">Transmembrane</keyword>
<dbReference type="PANTHER" id="PTHR42305:SF1">
    <property type="entry name" value="MEMBRANE PROTEIN RV1733C-RELATED"/>
    <property type="match status" value="1"/>
</dbReference>
<reference evidence="3" key="1">
    <citation type="journal article" date="2019" name="Int. J. Syst. Evol. Microbiol.">
        <title>The Global Catalogue of Microorganisms (GCM) 10K type strain sequencing project: providing services to taxonomists for standard genome sequencing and annotation.</title>
        <authorList>
            <consortium name="The Broad Institute Genomics Platform"/>
            <consortium name="The Broad Institute Genome Sequencing Center for Infectious Disease"/>
            <person name="Wu L."/>
            <person name="Ma J."/>
        </authorList>
    </citation>
    <scope>NUCLEOTIDE SEQUENCE [LARGE SCALE GENOMIC DNA]</scope>
    <source>
        <strain evidence="3">JCM 16908</strain>
    </source>
</reference>
<evidence type="ECO:0000313" key="2">
    <source>
        <dbReference type="EMBL" id="GAA3789620.1"/>
    </source>
</evidence>
<dbReference type="PANTHER" id="PTHR42305">
    <property type="entry name" value="MEMBRANE PROTEIN RV1733C-RELATED"/>
    <property type="match status" value="1"/>
</dbReference>
<sequence>MRSLARWTTRCVRRYRFDRNPLRRRSDRIEAIAVIITLLALLASVWPAVLVARVVYQHGVVAERVEPGVREAVTAVLLEDAASTSAVSSHGAVLGVKAKARWYLPDGRLRTGVVSVPAQARAGSTLEMWVDSSGRPTAAPRTHPQTVADTVVAGFGVVTGAAGLLGLNLLLVRWLLDRRRYVEWDRAWTSAHDRWRGPRQP</sequence>
<evidence type="ECO:0000313" key="3">
    <source>
        <dbReference type="Proteomes" id="UP001500888"/>
    </source>
</evidence>
<keyword evidence="1" id="KW-0472">Membrane</keyword>